<gene>
    <name evidence="2" type="ORF">CBW42_09725</name>
</gene>
<dbReference type="AlphaFoldDB" id="A0A252F2Q3"/>
<comment type="caution">
    <text evidence="2">The sequence shown here is derived from an EMBL/GenBank/DDBJ whole genome shotgun (WGS) entry which is preliminary data.</text>
</comment>
<evidence type="ECO:0000313" key="2">
    <source>
        <dbReference type="EMBL" id="OUM20012.1"/>
    </source>
</evidence>
<proteinExistence type="predicted"/>
<organism evidence="2 3">
    <name type="scientific">Butyricicoccus porcorum</name>
    <dbReference type="NCBI Taxonomy" id="1945634"/>
    <lineage>
        <taxon>Bacteria</taxon>
        <taxon>Bacillati</taxon>
        <taxon>Bacillota</taxon>
        <taxon>Clostridia</taxon>
        <taxon>Eubacteriales</taxon>
        <taxon>Butyricicoccaceae</taxon>
        <taxon>Butyricicoccus</taxon>
    </lineage>
</organism>
<dbReference type="EMBL" id="NHOC01000008">
    <property type="protein sequence ID" value="OUM20012.1"/>
    <property type="molecule type" value="Genomic_DNA"/>
</dbReference>
<accession>A0A252F2Q3</accession>
<dbReference type="InterPro" id="IPR056906">
    <property type="entry name" value="ORF2/G2P_dom"/>
</dbReference>
<dbReference type="Proteomes" id="UP000194903">
    <property type="component" value="Unassembled WGS sequence"/>
</dbReference>
<dbReference type="Pfam" id="PF23343">
    <property type="entry name" value="REP_ORF2-G2P"/>
    <property type="match status" value="1"/>
</dbReference>
<evidence type="ECO:0000313" key="3">
    <source>
        <dbReference type="Proteomes" id="UP000194903"/>
    </source>
</evidence>
<name>A0A252F2Q3_9FIRM</name>
<dbReference type="RefSeq" id="WP_087020653.1">
    <property type="nucleotide sequence ID" value="NZ_NHOC01000008.1"/>
</dbReference>
<protein>
    <recommendedName>
        <fullName evidence="1">Replication-associated protein ORF2/G2P domain-containing protein</fullName>
    </recommendedName>
</protein>
<dbReference type="OrthoDB" id="1733540at2"/>
<feature type="domain" description="Replication-associated protein ORF2/G2P" evidence="1">
    <location>
        <begin position="67"/>
        <end position="168"/>
    </location>
</feature>
<sequence length="247" mass="28678">MAKRKKMIRAGRMVLGIIYTAPNPRDPEHVRAAKSKVSTAARQRMNFKCSCRKLELLLAANFDTRDIVLTLTYRDTDLPADKAGAVRRIRRFVRQLREERAKNGQCLKYIYVTESKHEHGRWHHHIVINGTGADIEIIRRLWKWGDDIDLEPLDIYGYEGLAQYLTKEPKDGHKKVGERMWSQSKGLARPEVESGWAKDHETLTPPPGVIVLANESQQNEFGSYAYIKYLVPDYKPRKVRPSRRKRE</sequence>
<evidence type="ECO:0000259" key="1">
    <source>
        <dbReference type="Pfam" id="PF23343"/>
    </source>
</evidence>
<reference evidence="2 3" key="1">
    <citation type="submission" date="2017-05" db="EMBL/GenBank/DDBJ databases">
        <title>Butyricicoccus porcorum sp. nov. a butyrate-producing bacterium from the swine intestinal tract.</title>
        <authorList>
            <person name="Trachsel J."/>
            <person name="Humphrey S."/>
            <person name="Allen H.K."/>
        </authorList>
    </citation>
    <scope>NUCLEOTIDE SEQUENCE [LARGE SCALE GENOMIC DNA]</scope>
    <source>
        <strain evidence="2">BB10</strain>
    </source>
</reference>
<keyword evidence="3" id="KW-1185">Reference proteome</keyword>